<gene>
    <name evidence="9" type="ORF">GDO81_019163</name>
</gene>
<feature type="domain" description="VWFD" evidence="8">
    <location>
        <begin position="413"/>
        <end position="590"/>
    </location>
</feature>
<organism evidence="9 10">
    <name type="scientific">Engystomops pustulosus</name>
    <name type="common">Tungara frog</name>
    <name type="synonym">Physalaemus pustulosus</name>
    <dbReference type="NCBI Taxonomy" id="76066"/>
    <lineage>
        <taxon>Eukaryota</taxon>
        <taxon>Metazoa</taxon>
        <taxon>Chordata</taxon>
        <taxon>Craniata</taxon>
        <taxon>Vertebrata</taxon>
        <taxon>Euteleostomi</taxon>
        <taxon>Amphibia</taxon>
        <taxon>Batrachia</taxon>
        <taxon>Anura</taxon>
        <taxon>Neobatrachia</taxon>
        <taxon>Hyloidea</taxon>
        <taxon>Leptodactylidae</taxon>
        <taxon>Leiuperinae</taxon>
        <taxon>Engystomops</taxon>
    </lineage>
</organism>
<evidence type="ECO:0000256" key="1">
    <source>
        <dbReference type="ARBA" id="ARBA00004613"/>
    </source>
</evidence>
<dbReference type="SMART" id="SM00137">
    <property type="entry name" value="MAM"/>
    <property type="match status" value="1"/>
</dbReference>
<dbReference type="CDD" id="cd19941">
    <property type="entry name" value="TIL"/>
    <property type="match status" value="2"/>
</dbReference>
<feature type="non-terminal residue" evidence="9">
    <location>
        <position position="1"/>
    </location>
</feature>
<dbReference type="SUPFAM" id="SSF57567">
    <property type="entry name" value="Serine protease inhibitors"/>
    <property type="match status" value="2"/>
</dbReference>
<dbReference type="CDD" id="cd06263">
    <property type="entry name" value="MAM"/>
    <property type="match status" value="1"/>
</dbReference>
<sequence>DDDPLCQPDVPPPPPPPPCSLENEELYGSNAFCGLIRNKDGPFKKCHSVIDPDIFFDSCVYDLCVLGDETLCSAIEAYADACQRAGVPIVWRNSSFCPIPCPGNSHYNPCTSACPATCVDQNAPNNCNKPCTDGCECDPDFVLSGSTCVNVSDCGCYYDGKYYQKNEVFWTGECVSLCTCEGNNLVNCVAQTCPPNEVCQVLNGVKTCVPKITTTTTTTTTKLPPTPDTCDLDCSFDVNLCNWKQSVNDNMDWIRWRGPTPSSLTGPSYDHTTGNGYYLYIDGRFSNNGNIARLESPENCFTGKHCLRFWYHMYGVADYMQLRVSVLRPDGLEVMFDVMGNKGDVWRLEEIFLPDSDIIKIFIEGFRGEDFRSDVAIDDISLVPGYCTGPSTTTTTTTTSPPPTTSQPLGPPGSCEVNGDPHYYTFDNQVHHFMGTCTYTLSKLCEHDGHLVDFNVEAANEYRGGNTRVSYVKYVNIDVHGYRITLEKNRVVMVDGNIVNLPKTLEPGINIFLSGHDVLVTTAFGLHVRFDGNHRVVVTIPHEYADKVCGLCGNFNGNKTDDFLNPDGELEPDSNSLGNSWQVDNDTRCTTGPEINPNCTDDEKATIASNSFCGIITDKNGPFKNCHGVVDPLVYFNNCAYDLCELNLDPGILCDSLQSYVQACQSHGIQISPWRNETFCPLKCPENSHYELCDSACPSTCVNPASPSRCSLPCTEGCVCDPGYVLYDKRCVPSSQCGCWEDGKHYPVDSEFWTDDTCTKKCRCPSAGGSLICESASCPDGKYCGIENGKPGCHDLSFGNCVVYGDPHYNTFDKNAHHFMGICTYTISKLCSNITSLPYFNIEGKNEHRGNPTVSWIQRVMVEVYDYKITIVKNEPSRVLVNGIWTNLPVNLVNGSLVVTRSGRYVILETDFHLTVSYDTDHTVDVKVPTTYYNQTCGMCGNLNNDPRDDFLMPNGQL</sequence>
<dbReference type="SUPFAM" id="SSF49899">
    <property type="entry name" value="Concanavalin A-like lectins/glucanases"/>
    <property type="match status" value="1"/>
</dbReference>
<evidence type="ECO:0000259" key="8">
    <source>
        <dbReference type="PROSITE" id="PS51233"/>
    </source>
</evidence>
<feature type="non-terminal residue" evidence="9">
    <location>
        <position position="958"/>
    </location>
</feature>
<evidence type="ECO:0000256" key="2">
    <source>
        <dbReference type="ARBA" id="ARBA00022525"/>
    </source>
</evidence>
<dbReference type="PROSITE" id="PS51233">
    <property type="entry name" value="VWFD"/>
    <property type="match status" value="2"/>
</dbReference>
<evidence type="ECO:0008006" key="11">
    <source>
        <dbReference type="Google" id="ProtNLM"/>
    </source>
</evidence>
<dbReference type="InterPro" id="IPR025615">
    <property type="entry name" value="TILa_dom"/>
</dbReference>
<dbReference type="Pfam" id="PF12714">
    <property type="entry name" value="TILa"/>
    <property type="match status" value="2"/>
</dbReference>
<dbReference type="InterPro" id="IPR002919">
    <property type="entry name" value="TIL_dom"/>
</dbReference>
<dbReference type="EMBL" id="WNYA01010254">
    <property type="protein sequence ID" value="KAG8540508.1"/>
    <property type="molecule type" value="Genomic_DNA"/>
</dbReference>
<feature type="compositionally biased region" description="Pro residues" evidence="6">
    <location>
        <begin position="400"/>
        <end position="411"/>
    </location>
</feature>
<dbReference type="PROSITE" id="PS50060">
    <property type="entry name" value="MAM_2"/>
    <property type="match status" value="1"/>
</dbReference>
<dbReference type="Gene3D" id="2.10.25.10">
    <property type="entry name" value="Laminin"/>
    <property type="match status" value="2"/>
</dbReference>
<keyword evidence="5" id="KW-0325">Glycoprotein</keyword>
<reference evidence="9" key="1">
    <citation type="thesis" date="2020" institute="ProQuest LLC" country="789 East Eisenhower Parkway, Ann Arbor, MI, USA">
        <title>Comparative Genomics and Chromosome Evolution.</title>
        <authorList>
            <person name="Mudd A.B."/>
        </authorList>
    </citation>
    <scope>NUCLEOTIDE SEQUENCE</scope>
    <source>
        <strain evidence="9">237g6f4</strain>
        <tissue evidence="9">Blood</tissue>
    </source>
</reference>
<dbReference type="Proteomes" id="UP000824782">
    <property type="component" value="Unassembled WGS sequence"/>
</dbReference>
<dbReference type="InterPro" id="IPR050780">
    <property type="entry name" value="Mucin_vWF_Thrombospondin_sf"/>
</dbReference>
<evidence type="ECO:0000256" key="4">
    <source>
        <dbReference type="ARBA" id="ARBA00023157"/>
    </source>
</evidence>
<dbReference type="InterPro" id="IPR014853">
    <property type="entry name" value="VWF/SSPO/ZAN-like_Cys-rich_dom"/>
</dbReference>
<comment type="caution">
    <text evidence="9">The sequence shown here is derived from an EMBL/GenBank/DDBJ whole genome shotgun (WGS) entry which is preliminary data.</text>
</comment>
<keyword evidence="10" id="KW-1185">Reference proteome</keyword>
<feature type="domain" description="MAM" evidence="7">
    <location>
        <begin position="232"/>
        <end position="389"/>
    </location>
</feature>
<evidence type="ECO:0000256" key="6">
    <source>
        <dbReference type="SAM" id="MobiDB-lite"/>
    </source>
</evidence>
<dbReference type="InterPro" id="IPR036084">
    <property type="entry name" value="Ser_inhib-like_sf"/>
</dbReference>
<keyword evidence="2" id="KW-0964">Secreted</keyword>
<dbReference type="FunFam" id="2.10.25.10:FF:000153">
    <property type="entry name" value="MUC5B isoform 1"/>
    <property type="match status" value="1"/>
</dbReference>
<dbReference type="GO" id="GO:0005615">
    <property type="term" value="C:extracellular space"/>
    <property type="evidence" value="ECO:0007669"/>
    <property type="project" value="TreeGrafter"/>
</dbReference>
<dbReference type="InterPro" id="IPR013320">
    <property type="entry name" value="ConA-like_dom_sf"/>
</dbReference>
<dbReference type="Gene3D" id="2.60.120.200">
    <property type="match status" value="1"/>
</dbReference>
<evidence type="ECO:0000259" key="7">
    <source>
        <dbReference type="PROSITE" id="PS50060"/>
    </source>
</evidence>
<evidence type="ECO:0000313" key="10">
    <source>
        <dbReference type="Proteomes" id="UP000824782"/>
    </source>
</evidence>
<proteinExistence type="predicted"/>
<comment type="subcellular location">
    <subcellularLocation>
        <location evidence="1">Secreted</location>
    </subcellularLocation>
</comment>
<evidence type="ECO:0000313" key="9">
    <source>
        <dbReference type="EMBL" id="KAG8540508.1"/>
    </source>
</evidence>
<dbReference type="PRINTS" id="PR00020">
    <property type="entry name" value="MAMDOMAIN"/>
</dbReference>
<name>A0AAV6Z3K0_ENGPU</name>
<dbReference type="Pfam" id="PF08742">
    <property type="entry name" value="C8"/>
    <property type="match status" value="2"/>
</dbReference>
<dbReference type="Pfam" id="PF00629">
    <property type="entry name" value="MAM"/>
    <property type="match status" value="1"/>
</dbReference>
<dbReference type="Pfam" id="PF00094">
    <property type="entry name" value="VWD"/>
    <property type="match status" value="2"/>
</dbReference>
<dbReference type="Pfam" id="PF01826">
    <property type="entry name" value="TIL"/>
    <property type="match status" value="2"/>
</dbReference>
<dbReference type="PANTHER" id="PTHR11339:SF373">
    <property type="entry name" value="VWFD DOMAIN-CONTAINING PROTEIN"/>
    <property type="match status" value="1"/>
</dbReference>
<keyword evidence="3" id="KW-0677">Repeat</keyword>
<keyword evidence="4" id="KW-1015">Disulfide bond</keyword>
<dbReference type="AlphaFoldDB" id="A0AAV6Z3K0"/>
<dbReference type="SMART" id="SM00216">
    <property type="entry name" value="VWD"/>
    <property type="match status" value="2"/>
</dbReference>
<protein>
    <recommendedName>
        <fullName evidence="11">Zonadhesin</fullName>
    </recommendedName>
</protein>
<dbReference type="InterPro" id="IPR000998">
    <property type="entry name" value="MAM_dom"/>
</dbReference>
<evidence type="ECO:0000256" key="5">
    <source>
        <dbReference type="ARBA" id="ARBA00023180"/>
    </source>
</evidence>
<dbReference type="PANTHER" id="PTHR11339">
    <property type="entry name" value="EXTRACELLULAR MATRIX GLYCOPROTEIN RELATED"/>
    <property type="match status" value="1"/>
</dbReference>
<dbReference type="SMART" id="SM00832">
    <property type="entry name" value="C8"/>
    <property type="match status" value="2"/>
</dbReference>
<accession>A0AAV6Z3K0</accession>
<feature type="region of interest" description="Disordered" evidence="6">
    <location>
        <begin position="391"/>
        <end position="414"/>
    </location>
</feature>
<dbReference type="FunFam" id="2.10.25.10:FF:000055">
    <property type="entry name" value="alpha-tectorin isoform X1"/>
    <property type="match status" value="1"/>
</dbReference>
<evidence type="ECO:0000256" key="3">
    <source>
        <dbReference type="ARBA" id="ARBA00022737"/>
    </source>
</evidence>
<dbReference type="InterPro" id="IPR001846">
    <property type="entry name" value="VWF_type-D"/>
</dbReference>
<dbReference type="GO" id="GO:0016020">
    <property type="term" value="C:membrane"/>
    <property type="evidence" value="ECO:0007669"/>
    <property type="project" value="InterPro"/>
</dbReference>
<feature type="domain" description="VWFD" evidence="8">
    <location>
        <begin position="799"/>
        <end position="958"/>
    </location>
</feature>
<dbReference type="GO" id="GO:0031012">
    <property type="term" value="C:extracellular matrix"/>
    <property type="evidence" value="ECO:0007669"/>
    <property type="project" value="TreeGrafter"/>
</dbReference>